<keyword evidence="2" id="KW-0564">Palmitate</keyword>
<dbReference type="Gene3D" id="2.20.200.10">
    <property type="entry name" value="Outer membrane efflux proteins (OEP)"/>
    <property type="match status" value="1"/>
</dbReference>
<dbReference type="Pfam" id="PF02321">
    <property type="entry name" value="OEP"/>
    <property type="match status" value="1"/>
</dbReference>
<accession>A0A542W2G2</accession>
<keyword evidence="2" id="KW-0732">Signal</keyword>
<keyword evidence="2" id="KW-0472">Membrane</keyword>
<evidence type="ECO:0000313" key="5">
    <source>
        <dbReference type="Proteomes" id="UP000316887"/>
    </source>
</evidence>
<evidence type="ECO:0000256" key="3">
    <source>
        <dbReference type="SAM" id="MobiDB-lite"/>
    </source>
</evidence>
<dbReference type="GO" id="GO:0005886">
    <property type="term" value="C:plasma membrane"/>
    <property type="evidence" value="ECO:0007669"/>
    <property type="project" value="UniProtKB-SubCell"/>
</dbReference>
<feature type="chain" id="PRO_5022263017" evidence="2">
    <location>
        <begin position="18"/>
        <end position="568"/>
    </location>
</feature>
<comment type="subcellular location">
    <subcellularLocation>
        <location evidence="2">Cell membrane</location>
        <topology evidence="2">Lipid-anchor</topology>
    </subcellularLocation>
</comment>
<dbReference type="InterPro" id="IPR003423">
    <property type="entry name" value="OMP_efflux"/>
</dbReference>
<dbReference type="Proteomes" id="UP000316887">
    <property type="component" value="Unassembled WGS sequence"/>
</dbReference>
<keyword evidence="2 4" id="KW-0449">Lipoprotein</keyword>
<dbReference type="NCBIfam" id="TIGR01845">
    <property type="entry name" value="outer_NodT"/>
    <property type="match status" value="1"/>
</dbReference>
<dbReference type="PROSITE" id="PS51257">
    <property type="entry name" value="PROKAR_LIPOPROTEIN"/>
    <property type="match status" value="1"/>
</dbReference>
<proteinExistence type="inferred from homology"/>
<dbReference type="AlphaFoldDB" id="A0A542W2G2"/>
<keyword evidence="2" id="KW-0812">Transmembrane</keyword>
<comment type="caution">
    <text evidence="4">The sequence shown here is derived from an EMBL/GenBank/DDBJ whole genome shotgun (WGS) entry which is preliminary data.</text>
</comment>
<keyword evidence="2" id="KW-1134">Transmembrane beta strand</keyword>
<feature type="region of interest" description="Disordered" evidence="3">
    <location>
        <begin position="522"/>
        <end position="568"/>
    </location>
</feature>
<dbReference type="OrthoDB" id="9770517at2"/>
<dbReference type="GO" id="GO:0015562">
    <property type="term" value="F:efflux transmembrane transporter activity"/>
    <property type="evidence" value="ECO:0007669"/>
    <property type="project" value="InterPro"/>
</dbReference>
<evidence type="ECO:0000313" key="4">
    <source>
        <dbReference type="EMBL" id="TQL17757.1"/>
    </source>
</evidence>
<dbReference type="RefSeq" id="WP_141920130.1">
    <property type="nucleotide sequence ID" value="NZ_VFOF01000001.1"/>
</dbReference>
<dbReference type="SUPFAM" id="SSF56954">
    <property type="entry name" value="Outer membrane efflux proteins (OEP)"/>
    <property type="match status" value="1"/>
</dbReference>
<reference evidence="4 5" key="1">
    <citation type="submission" date="2019-06" db="EMBL/GenBank/DDBJ databases">
        <title>Genome sequencing of Zymomonas mobilis strains for genetic engineering and biofuel applications.</title>
        <authorList>
            <person name="Teravest M."/>
        </authorList>
    </citation>
    <scope>NUCLEOTIDE SEQUENCE [LARGE SCALE GENOMIC DNA]</scope>
    <source>
        <strain evidence="4 5">AN0101</strain>
    </source>
</reference>
<dbReference type="EMBL" id="VFOF01000001">
    <property type="protein sequence ID" value="TQL17757.1"/>
    <property type="molecule type" value="Genomic_DNA"/>
</dbReference>
<gene>
    <name evidence="4" type="ORF">FBY58_1360</name>
</gene>
<feature type="signal peptide" evidence="2">
    <location>
        <begin position="1"/>
        <end position="17"/>
    </location>
</feature>
<evidence type="ECO:0000256" key="2">
    <source>
        <dbReference type="RuleBase" id="RU362097"/>
    </source>
</evidence>
<evidence type="ECO:0000256" key="1">
    <source>
        <dbReference type="ARBA" id="ARBA00007613"/>
    </source>
</evidence>
<name>A0A542W2G2_ZYMMB</name>
<feature type="compositionally biased region" description="Basic and acidic residues" evidence="3">
    <location>
        <begin position="522"/>
        <end position="533"/>
    </location>
</feature>
<dbReference type="Gene3D" id="1.20.1600.10">
    <property type="entry name" value="Outer membrane efflux proteins (OEP)"/>
    <property type="match status" value="1"/>
</dbReference>
<dbReference type="PANTHER" id="PTHR30203:SF21">
    <property type="entry name" value="OUTER MEMBRANE COMPONENT OF MULTIDRUG EFFLUX PUMP-RELATED"/>
    <property type="match status" value="1"/>
</dbReference>
<sequence length="568" mass="62412">MKLRRLSSLLTTVTVLASLTAGCTLGPKYKRSQNAAIERPTAKGNFVSSQNKALTRMPDLPDHWWHLYDEPVLDQLIEEAFTHNNDLKVAAADITRSTAALARARDAKRIGTNLNTWANYIEFSDQRYLVNSANRPHIPDAFATSLDAIVSYQVDYLGQLRRAIEVANADEEAVRSAYDMARITVAANTAQAYVEVCATGHDIAITKELIALSERSTALISRMRSEGRAMTTDVRRQMALEAQIKADLPQQVARKQIALFSLAVLTGRPPAEFPAEVANCEEEPILRQPIPVGDGESLLNRRPDVRSAEFRLKSATAEIGVAMGEMWPKITLGAAAGSTGMAKHMFGGHTREFNLGPGLTWQVPNRNRARAEILSAKSETRIASAQFDQTVLNAIKETEAALTTYTHDLDHREEVALARDRADAADKDVHRLFSLGRINALPVLDADRTLLQYEQQLVSADGKISDDQIRIFLALGGGWSRDKDQIERERTTGTAPTPRIVKAKGIIQQIGDITGIRAEIGKGGDLSHEKDAHTNNSSKAPEPVQPPKPLTNTQGVLNDEGELERPKE</sequence>
<comment type="similarity">
    <text evidence="1 2">Belongs to the outer membrane factor (OMF) (TC 1.B.17) family.</text>
</comment>
<dbReference type="PANTHER" id="PTHR30203">
    <property type="entry name" value="OUTER MEMBRANE CATION EFFLUX PROTEIN"/>
    <property type="match status" value="1"/>
</dbReference>
<protein>
    <submittedName>
        <fullName evidence="4">NodT family efflux transporter outer membrane factor (OMF) lipoprotein</fullName>
    </submittedName>
</protein>
<dbReference type="InterPro" id="IPR010131">
    <property type="entry name" value="MdtP/NodT-like"/>
</dbReference>
<organism evidence="4 5">
    <name type="scientific">Zymomonas mobilis</name>
    <dbReference type="NCBI Taxonomy" id="542"/>
    <lineage>
        <taxon>Bacteria</taxon>
        <taxon>Pseudomonadati</taxon>
        <taxon>Pseudomonadota</taxon>
        <taxon>Alphaproteobacteria</taxon>
        <taxon>Sphingomonadales</taxon>
        <taxon>Zymomonadaceae</taxon>
        <taxon>Zymomonas</taxon>
    </lineage>
</organism>